<dbReference type="AlphaFoldDB" id="A0A0R0APZ6"/>
<proteinExistence type="predicted"/>
<accession>A0A0R0APZ6</accession>
<evidence type="ECO:0000313" key="1">
    <source>
        <dbReference type="EMBL" id="KRG47324.1"/>
    </source>
</evidence>
<sequence>MDYQQHAVDYASIPHSVMFPPAVTTPHEPRRHFTSFISEERSEPSTVTRYAATGTRTNVVAKEAVERVETQMIEAVGAIVKRQVEAKERITSVVASQRAALLTMKLARADSSVETLARLEILNRRMESLAPRVHPSQVARLEEVIGSLERSKAVLAEIDLLLDA</sequence>
<reference evidence="1 2" key="1">
    <citation type="submission" date="2015-10" db="EMBL/GenBank/DDBJ databases">
        <title>Genome sequencing and analysis of members of genus Stenotrophomonas.</title>
        <authorList>
            <person name="Patil P.P."/>
            <person name="Midha S."/>
            <person name="Patil P.B."/>
        </authorList>
    </citation>
    <scope>NUCLEOTIDE SEQUENCE [LARGE SCALE GENOMIC DNA]</scope>
    <source>
        <strain evidence="1 2">JCM 16536</strain>
    </source>
</reference>
<dbReference type="RefSeq" id="WP_057643307.1">
    <property type="nucleotide sequence ID" value="NZ_LLXU01000035.1"/>
</dbReference>
<protein>
    <submittedName>
        <fullName evidence="1">Uncharacterized protein</fullName>
    </submittedName>
</protein>
<name>A0A0R0APZ6_9GAMM</name>
<organism evidence="1 2">
    <name type="scientific">Stenotrophomonas panacihumi</name>
    <dbReference type="NCBI Taxonomy" id="676599"/>
    <lineage>
        <taxon>Bacteria</taxon>
        <taxon>Pseudomonadati</taxon>
        <taxon>Pseudomonadota</taxon>
        <taxon>Gammaproteobacteria</taxon>
        <taxon>Lysobacterales</taxon>
        <taxon>Lysobacteraceae</taxon>
        <taxon>Stenotrophomonas</taxon>
    </lineage>
</organism>
<comment type="caution">
    <text evidence="1">The sequence shown here is derived from an EMBL/GenBank/DDBJ whole genome shotgun (WGS) entry which is preliminary data.</text>
</comment>
<dbReference type="EMBL" id="LLXU01000035">
    <property type="protein sequence ID" value="KRG47324.1"/>
    <property type="molecule type" value="Genomic_DNA"/>
</dbReference>
<keyword evidence="2" id="KW-1185">Reference proteome</keyword>
<dbReference type="Proteomes" id="UP000051802">
    <property type="component" value="Unassembled WGS sequence"/>
</dbReference>
<evidence type="ECO:0000313" key="2">
    <source>
        <dbReference type="Proteomes" id="UP000051802"/>
    </source>
</evidence>
<gene>
    <name evidence="1" type="ORF">ARC20_03065</name>
</gene>